<proteinExistence type="predicted"/>
<feature type="domain" description="D-glucuronyl C5-epimerase C-terminal" evidence="1">
    <location>
        <begin position="7"/>
        <end position="191"/>
    </location>
</feature>
<evidence type="ECO:0000313" key="3">
    <source>
        <dbReference type="Proteomes" id="UP000034539"/>
    </source>
</evidence>
<dbReference type="PANTHER" id="PTHR13174:SF3">
    <property type="entry name" value="D-GLUCURONYL C5-EPIMERASE"/>
    <property type="match status" value="1"/>
</dbReference>
<name>A0A0G0S8D2_9BACT</name>
<comment type="caution">
    <text evidence="2">The sequence shown here is derived from an EMBL/GenBank/DDBJ whole genome shotgun (WGS) entry which is preliminary data.</text>
</comment>
<dbReference type="InterPro" id="IPR010598">
    <property type="entry name" value="C5-epim_C"/>
</dbReference>
<evidence type="ECO:0000259" key="1">
    <source>
        <dbReference type="Pfam" id="PF06662"/>
    </source>
</evidence>
<dbReference type="AlphaFoldDB" id="A0A0G0S8D2"/>
<dbReference type="InterPro" id="IPR039721">
    <property type="entry name" value="C5-epimerase"/>
</dbReference>
<dbReference type="InterPro" id="IPR008928">
    <property type="entry name" value="6-hairpin_glycosidase_sf"/>
</dbReference>
<dbReference type="GO" id="GO:0047464">
    <property type="term" value="F:heparosan-N-sulfate-glucuronate 5-epimerase activity"/>
    <property type="evidence" value="ECO:0007669"/>
    <property type="project" value="InterPro"/>
</dbReference>
<dbReference type="GO" id="GO:0005975">
    <property type="term" value="P:carbohydrate metabolic process"/>
    <property type="evidence" value="ECO:0007669"/>
    <property type="project" value="InterPro"/>
</dbReference>
<dbReference type="EMBL" id="LBXN01000087">
    <property type="protein sequence ID" value="KKR31000.1"/>
    <property type="molecule type" value="Genomic_DNA"/>
</dbReference>
<evidence type="ECO:0000313" key="2">
    <source>
        <dbReference type="EMBL" id="KKR31000.1"/>
    </source>
</evidence>
<protein>
    <submittedName>
        <fullName evidence="2">D-glucuronyl C5-epimerase</fullName>
    </submittedName>
</protein>
<accession>A0A0G0S8D2</accession>
<dbReference type="SUPFAM" id="SSF48208">
    <property type="entry name" value="Six-hairpin glycosidases"/>
    <property type="match status" value="1"/>
</dbReference>
<dbReference type="Pfam" id="PF06662">
    <property type="entry name" value="C5-epim_C"/>
    <property type="match status" value="1"/>
</dbReference>
<dbReference type="PANTHER" id="PTHR13174">
    <property type="entry name" value="D-GLUCURONYL C5-EPIMERASE"/>
    <property type="match status" value="1"/>
</dbReference>
<gene>
    <name evidence="2" type="ORF">UT63_C0087G0005</name>
</gene>
<sequence>RIVKDGVLLWEYNFPFEMRNYLLAPWRSALAQGQAISVLIRAHQLTGDERYAQSAHQGYRAFYYKARDHEGGVLDDQDGFIWLEEYIVKPPNHVLNGFIWALWGVRDYAVYFENSHAQNLWEECLKTLEANLKNYDIGFWTSYDWTQGYDGDLPIMPSSLYYQELHSIQMLGMYNLTGNKLYLDYYEKWSSYLQSYWKRVISQTWKIYFKVRYF</sequence>
<reference evidence="2 3" key="1">
    <citation type="journal article" date="2015" name="Nature">
        <title>rRNA introns, odd ribosomes, and small enigmatic genomes across a large radiation of phyla.</title>
        <authorList>
            <person name="Brown C.T."/>
            <person name="Hug L.A."/>
            <person name="Thomas B.C."/>
            <person name="Sharon I."/>
            <person name="Castelle C.J."/>
            <person name="Singh A."/>
            <person name="Wilkins M.J."/>
            <person name="Williams K.H."/>
            <person name="Banfield J.F."/>
        </authorList>
    </citation>
    <scope>NUCLEOTIDE SEQUENCE [LARGE SCALE GENOMIC DNA]</scope>
</reference>
<feature type="non-terminal residue" evidence="2">
    <location>
        <position position="1"/>
    </location>
</feature>
<dbReference type="GO" id="GO:0015012">
    <property type="term" value="P:heparan sulfate proteoglycan biosynthetic process"/>
    <property type="evidence" value="ECO:0007669"/>
    <property type="project" value="InterPro"/>
</dbReference>
<organism evidence="2 3">
    <name type="scientific">Candidatus Gottesmanbacteria bacterium GW2011_GWC2_39_8</name>
    <dbReference type="NCBI Taxonomy" id="1618450"/>
    <lineage>
        <taxon>Bacteria</taxon>
        <taxon>Candidatus Gottesmaniibacteriota</taxon>
    </lineage>
</organism>
<dbReference type="Proteomes" id="UP000034539">
    <property type="component" value="Unassembled WGS sequence"/>
</dbReference>